<feature type="compositionally biased region" description="Basic and acidic residues" evidence="1">
    <location>
        <begin position="52"/>
        <end position="62"/>
    </location>
</feature>
<accession>A0A5B7GC79</accession>
<evidence type="ECO:0000256" key="1">
    <source>
        <dbReference type="SAM" id="MobiDB-lite"/>
    </source>
</evidence>
<dbReference type="EMBL" id="VSRR010012152">
    <property type="protein sequence ID" value="MPC54154.1"/>
    <property type="molecule type" value="Genomic_DNA"/>
</dbReference>
<organism evidence="2 3">
    <name type="scientific">Portunus trituberculatus</name>
    <name type="common">Swimming crab</name>
    <name type="synonym">Neptunus trituberculatus</name>
    <dbReference type="NCBI Taxonomy" id="210409"/>
    <lineage>
        <taxon>Eukaryota</taxon>
        <taxon>Metazoa</taxon>
        <taxon>Ecdysozoa</taxon>
        <taxon>Arthropoda</taxon>
        <taxon>Crustacea</taxon>
        <taxon>Multicrustacea</taxon>
        <taxon>Malacostraca</taxon>
        <taxon>Eumalacostraca</taxon>
        <taxon>Eucarida</taxon>
        <taxon>Decapoda</taxon>
        <taxon>Pleocyemata</taxon>
        <taxon>Brachyura</taxon>
        <taxon>Eubrachyura</taxon>
        <taxon>Portunoidea</taxon>
        <taxon>Portunidae</taxon>
        <taxon>Portuninae</taxon>
        <taxon>Portunus</taxon>
    </lineage>
</organism>
<proteinExistence type="predicted"/>
<name>A0A5B7GC79_PORTR</name>
<dbReference type="Proteomes" id="UP000324222">
    <property type="component" value="Unassembled WGS sequence"/>
</dbReference>
<evidence type="ECO:0000313" key="3">
    <source>
        <dbReference type="Proteomes" id="UP000324222"/>
    </source>
</evidence>
<reference evidence="2 3" key="1">
    <citation type="submission" date="2019-05" db="EMBL/GenBank/DDBJ databases">
        <title>Another draft genome of Portunus trituberculatus and its Hox gene families provides insights of decapod evolution.</title>
        <authorList>
            <person name="Jeong J.-H."/>
            <person name="Song I."/>
            <person name="Kim S."/>
            <person name="Choi T."/>
            <person name="Kim D."/>
            <person name="Ryu S."/>
            <person name="Kim W."/>
        </authorList>
    </citation>
    <scope>NUCLEOTIDE SEQUENCE [LARGE SCALE GENOMIC DNA]</scope>
    <source>
        <tissue evidence="2">Muscle</tissue>
    </source>
</reference>
<keyword evidence="3" id="KW-1185">Reference proteome</keyword>
<feature type="compositionally biased region" description="Basic and acidic residues" evidence="1">
    <location>
        <begin position="84"/>
        <end position="112"/>
    </location>
</feature>
<evidence type="ECO:0000313" key="2">
    <source>
        <dbReference type="EMBL" id="MPC54154.1"/>
    </source>
</evidence>
<dbReference type="AlphaFoldDB" id="A0A5B7GC79"/>
<gene>
    <name evidence="2" type="ORF">E2C01_048062</name>
</gene>
<feature type="compositionally biased region" description="Basic and acidic residues" evidence="1">
    <location>
        <begin position="13"/>
        <end position="29"/>
    </location>
</feature>
<comment type="caution">
    <text evidence="2">The sequence shown here is derived from an EMBL/GenBank/DDBJ whole genome shotgun (WGS) entry which is preliminary data.</text>
</comment>
<feature type="region of interest" description="Disordered" evidence="1">
    <location>
        <begin position="1"/>
        <end position="132"/>
    </location>
</feature>
<protein>
    <submittedName>
        <fullName evidence="2">Uncharacterized protein</fullName>
    </submittedName>
</protein>
<sequence length="132" mass="15453">MGIHPKITGFQAPRDRRSLTTTVRSERRSAALPKTTEGRPNKHFTHASIYPLKDRRDRELRGECLPASSTRRPRQGSLANTSRGEGRKETLKRSLGQEEEKREKREREERRTGGKRKRYAVQRMIKERQMRG</sequence>